<gene>
    <name evidence="3" type="ORF">rosag_04390</name>
</gene>
<keyword evidence="1" id="KW-0732">Signal</keyword>
<comment type="caution">
    <text evidence="3">The sequence shown here is derived from an EMBL/GenBank/DDBJ whole genome shotgun (WGS) entry which is preliminary data.</text>
</comment>
<dbReference type="AlphaFoldDB" id="A0AA37Q6J2"/>
<dbReference type="PANTHER" id="PTHR16026">
    <property type="entry name" value="CARTILAGE ACIDIC PROTEIN 1"/>
    <property type="match status" value="1"/>
</dbReference>
<proteinExistence type="predicted"/>
<dbReference type="EMBL" id="BRXS01000001">
    <property type="protein sequence ID" value="GLC23926.1"/>
    <property type="molecule type" value="Genomic_DNA"/>
</dbReference>
<dbReference type="InterPro" id="IPR013517">
    <property type="entry name" value="FG-GAP"/>
</dbReference>
<organism evidence="3 4">
    <name type="scientific">Roseisolibacter agri</name>
    <dbReference type="NCBI Taxonomy" id="2014610"/>
    <lineage>
        <taxon>Bacteria</taxon>
        <taxon>Pseudomonadati</taxon>
        <taxon>Gemmatimonadota</taxon>
        <taxon>Gemmatimonadia</taxon>
        <taxon>Gemmatimonadales</taxon>
        <taxon>Gemmatimonadaceae</taxon>
        <taxon>Roseisolibacter</taxon>
    </lineage>
</organism>
<dbReference type="InterPro" id="IPR028994">
    <property type="entry name" value="Integrin_alpha_N"/>
</dbReference>
<dbReference type="Gene3D" id="2.130.10.130">
    <property type="entry name" value="Integrin alpha, N-terminal"/>
    <property type="match status" value="4"/>
</dbReference>
<feature type="domain" description="ASPIC/UnbV" evidence="2">
    <location>
        <begin position="542"/>
        <end position="609"/>
    </location>
</feature>
<evidence type="ECO:0000313" key="3">
    <source>
        <dbReference type="EMBL" id="GLC23926.1"/>
    </source>
</evidence>
<evidence type="ECO:0000256" key="1">
    <source>
        <dbReference type="ARBA" id="ARBA00022729"/>
    </source>
</evidence>
<dbReference type="Pfam" id="PF13517">
    <property type="entry name" value="FG-GAP_3"/>
    <property type="match status" value="6"/>
</dbReference>
<accession>A0AA37Q6J2</accession>
<evidence type="ECO:0000313" key="4">
    <source>
        <dbReference type="Proteomes" id="UP001161325"/>
    </source>
</evidence>
<name>A0AA37Q6J2_9BACT</name>
<dbReference type="SUPFAM" id="SSF69318">
    <property type="entry name" value="Integrin alpha N-terminal domain"/>
    <property type="match status" value="3"/>
</dbReference>
<dbReference type="PROSITE" id="PS51257">
    <property type="entry name" value="PROKAR_LIPOPROTEIN"/>
    <property type="match status" value="1"/>
</dbReference>
<reference evidence="3" key="1">
    <citation type="submission" date="2022-08" db="EMBL/GenBank/DDBJ databases">
        <title>Draft genome sequencing of Roseisolibacter agri AW1220.</title>
        <authorList>
            <person name="Tobiishi Y."/>
            <person name="Tonouchi A."/>
        </authorList>
    </citation>
    <scope>NUCLEOTIDE SEQUENCE</scope>
    <source>
        <strain evidence="3">AW1220</strain>
    </source>
</reference>
<protein>
    <recommendedName>
        <fullName evidence="2">ASPIC/UnbV domain-containing protein</fullName>
    </recommendedName>
</protein>
<dbReference type="PANTHER" id="PTHR16026:SF0">
    <property type="entry name" value="CARTILAGE ACIDIC PROTEIN 1"/>
    <property type="match status" value="1"/>
</dbReference>
<evidence type="ECO:0000259" key="2">
    <source>
        <dbReference type="Pfam" id="PF07593"/>
    </source>
</evidence>
<keyword evidence="4" id="KW-1185">Reference proteome</keyword>
<dbReference type="Pfam" id="PF07593">
    <property type="entry name" value="UnbV_ASPIC"/>
    <property type="match status" value="1"/>
</dbReference>
<dbReference type="Proteomes" id="UP001161325">
    <property type="component" value="Unassembled WGS sequence"/>
</dbReference>
<sequence length="1133" mass="122311">MRWSNVIPSAARDPLSRTVGALCALVLAGCAAQQPAAPPLFERLAPRATGVTFENRLPETADFNILNYLYYYNGGGVAVGDVDGDGRPDLYFSSNLGENRLYRNLGNFRFEDVTARAGVAGPPGWKTGVTMADVDGDGHVDIYVSAVSYLGMHGRNVLYVNRGDGTFTDRTREMGLEHVGYSTQAAFLDYDADGDLDMFLLNHSTHSERSIGNGARADGTVPAADRLFRNDPSLDGSGRRFADVTEAAGIRDGVDGYGLGVVASDFDGDGCVDLYVANDFQGNDQLHHNRCDGTFTEILGRATGHTSRFSMGVDAADINDDGRPDLFVGDMLPEREDVLKTSASSETFNLFNLRLRAGYQPQYARNTLQLNRGEAGGTLRFSEIGYLAGVHASDWTWAPLFADLDNDGRKDLFVTNGIYRRPNDLDYINYVGNDANQAALAQGITARELALLQRMPQVPLPNHAFRNDGDLHFTNVADQWGLGQPGFSNGAAYVDLDDDGALDLVVNTLGAPAAIYRNGARAANGNAYLTVRLQGEGANTAGFGARVMLKQGGATQLLEQQPTRGFQSSVDPRLHFGLGKAARVDSLIVVWPDRRFQVLTNVAANRTLTLSQRDAAGRWAPPRDSAPPLLALADPASAIDFRHAENDFLDTDREPLMPHLLSAEGPALAVGDVDGDGLDDVFVGGAKWQPSRLFVQQRDGRFASRDDAVFAADSVTEDVDAAFFDANGDGRPDLYVVTAGNEFWGDAPQLRDRLYLNDGRGHFRHAPDALPPIAQNGGVVAPGDYDGDGDVDLFVGSRVVSRSYGLTPPSHLLRNDPSPDGSGRRFTDVTREVAPALLEAGMVSSAAWIDRDGDRKLELVVVGEWMPVRVFAPQGGRLVDRTREAGLASTEGWWNSVTVADLNGDGRQDLVLGNLGLNAYVTASDGEPARMYVHDFGGTGVQKQLLTFYKHGVSYPLAGRDDIVRLVPPLRSRYPSYHSFGAARLEDVFDASELRAARRLEARQLASAVALAGADGAFTLRPLPREAQLAPVYASLARDFDGDGHVDLLLGGNQHGVPPMLGRYDASYGLLLRGAGDGRFTPVDLAETGVAIEGQVRDLKAMRRADGGWMIAVARNGDRLQLLRPLRAESARP</sequence>
<dbReference type="InterPro" id="IPR027039">
    <property type="entry name" value="Crtac1"/>
</dbReference>
<dbReference type="RefSeq" id="WP_284348372.1">
    <property type="nucleotide sequence ID" value="NZ_BRXS01000001.1"/>
</dbReference>
<dbReference type="InterPro" id="IPR011519">
    <property type="entry name" value="UnbV_ASPIC"/>
</dbReference>